<dbReference type="AlphaFoldDB" id="A0A9J6NXT4"/>
<comment type="subcellular location">
    <subcellularLocation>
        <location evidence="1">Cell envelope</location>
    </subcellularLocation>
</comment>
<name>A0A9J6NXT4_9CLOT</name>
<dbReference type="Gene3D" id="2.60.40.2340">
    <property type="match status" value="1"/>
</dbReference>
<dbReference type="InterPro" id="IPR046240">
    <property type="entry name" value="DUF6273"/>
</dbReference>
<feature type="domain" description="DUF6273" evidence="2">
    <location>
        <begin position="61"/>
        <end position="213"/>
    </location>
</feature>
<reference evidence="3" key="1">
    <citation type="journal article" date="2021" name="mSystems">
        <title>Bacteria and Archaea Synergistically Convert Glycine Betaine to Biogenic Methane in the Formosa Cold Seep of the South China Sea.</title>
        <authorList>
            <person name="Li L."/>
            <person name="Zhang W."/>
            <person name="Zhang S."/>
            <person name="Song L."/>
            <person name="Sun Q."/>
            <person name="Zhang H."/>
            <person name="Xiang H."/>
            <person name="Dong X."/>
        </authorList>
    </citation>
    <scope>NUCLEOTIDE SEQUENCE</scope>
    <source>
        <strain evidence="3">ZWT</strain>
    </source>
</reference>
<dbReference type="RefSeq" id="WP_250857734.1">
    <property type="nucleotide sequence ID" value="NZ_JAGSOJ010000001.1"/>
</dbReference>
<dbReference type="InterPro" id="IPR013378">
    <property type="entry name" value="InlB-like_B-rpt"/>
</dbReference>
<organism evidence="3 4">
    <name type="scientific">Oceanirhabdus seepicola</name>
    <dbReference type="NCBI Taxonomy" id="2828781"/>
    <lineage>
        <taxon>Bacteria</taxon>
        <taxon>Bacillati</taxon>
        <taxon>Bacillota</taxon>
        <taxon>Clostridia</taxon>
        <taxon>Eubacteriales</taxon>
        <taxon>Clostridiaceae</taxon>
        <taxon>Oceanirhabdus</taxon>
    </lineage>
</organism>
<dbReference type="Pfam" id="PF09479">
    <property type="entry name" value="Flg_new"/>
    <property type="match status" value="1"/>
</dbReference>
<dbReference type="NCBIfam" id="TIGR02543">
    <property type="entry name" value="List_Bact_rpt"/>
    <property type="match status" value="1"/>
</dbReference>
<proteinExistence type="predicted"/>
<evidence type="ECO:0000259" key="2">
    <source>
        <dbReference type="Pfam" id="PF19789"/>
    </source>
</evidence>
<dbReference type="InterPro" id="IPR042229">
    <property type="entry name" value="Listeria/Bacterioides_rpt_sf"/>
</dbReference>
<dbReference type="Proteomes" id="UP001056429">
    <property type="component" value="Unassembled WGS sequence"/>
</dbReference>
<keyword evidence="4" id="KW-1185">Reference proteome</keyword>
<comment type="caution">
    <text evidence="3">The sequence shown here is derived from an EMBL/GenBank/DDBJ whole genome shotgun (WGS) entry which is preliminary data.</text>
</comment>
<evidence type="ECO:0000256" key="1">
    <source>
        <dbReference type="ARBA" id="ARBA00004196"/>
    </source>
</evidence>
<protein>
    <submittedName>
        <fullName evidence="3">InlB B-repeat-containing protein</fullName>
    </submittedName>
</protein>
<feature type="non-terminal residue" evidence="3">
    <location>
        <position position="341"/>
    </location>
</feature>
<accession>A0A9J6NXT4</accession>
<reference evidence="3" key="2">
    <citation type="submission" date="2021-04" db="EMBL/GenBank/DDBJ databases">
        <authorList>
            <person name="Dong X."/>
        </authorList>
    </citation>
    <scope>NUCLEOTIDE SEQUENCE</scope>
    <source>
        <strain evidence="3">ZWT</strain>
    </source>
</reference>
<dbReference type="EMBL" id="JAGSOJ010000001">
    <property type="protein sequence ID" value="MCM1988868.1"/>
    <property type="molecule type" value="Genomic_DNA"/>
</dbReference>
<evidence type="ECO:0000313" key="3">
    <source>
        <dbReference type="EMBL" id="MCM1988868.1"/>
    </source>
</evidence>
<sequence>MKKKLSIILVILLILTNMGLGSTTKAYVASNTPLESMNPGDKIIFADKEWIILDPDVGYIILASNDGDRQRNSTDNNDYASSTIRAYLNGDFLNSLKEENKDLITEVIWNCGPEKIVKIHKYDYDWYYSVEVSERVRDKVGLISYSEYINYSKYFNPKGGVLEPIDWNYSWWLMTPNSGVSDLVWYVGTYGDLYHYGYITYSLGVRPALYLKSGIFVSAVTYAGNGSDAGTVPSDSNNYIKGSSASVLGNGGNLTRAGYTFVGWNTKADGRGIDYAVGSTFKMGSENETLYAKWTQSSEKEIIGFTLAEQTGAADIKNGNHTVEIEVDNGKDVTNLTPTIS</sequence>
<gene>
    <name evidence="3" type="ORF">KDK92_03875</name>
</gene>
<dbReference type="Gene3D" id="2.60.40.4270">
    <property type="entry name" value="Listeria-Bacteroides repeat domain"/>
    <property type="match status" value="1"/>
</dbReference>
<dbReference type="Pfam" id="PF19789">
    <property type="entry name" value="DUF6273"/>
    <property type="match status" value="1"/>
</dbReference>
<evidence type="ECO:0000313" key="4">
    <source>
        <dbReference type="Proteomes" id="UP001056429"/>
    </source>
</evidence>
<dbReference type="GO" id="GO:0030313">
    <property type="term" value="C:cell envelope"/>
    <property type="evidence" value="ECO:0007669"/>
    <property type="project" value="UniProtKB-SubCell"/>
</dbReference>